<feature type="transmembrane region" description="Helical" evidence="10">
    <location>
        <begin position="83"/>
        <end position="104"/>
    </location>
</feature>
<accession>A0A1B6GHW5</accession>
<keyword evidence="4 9" id="KW-0813">Transport</keyword>
<dbReference type="SUPFAM" id="SSF81338">
    <property type="entry name" value="Aquaporin-like"/>
    <property type="match status" value="1"/>
</dbReference>
<evidence type="ECO:0000313" key="11">
    <source>
        <dbReference type="EMBL" id="JAS62001.1"/>
    </source>
</evidence>
<reference evidence="11" key="1">
    <citation type="submission" date="2015-11" db="EMBL/GenBank/DDBJ databases">
        <title>De novo transcriptome assembly of four potential Pierce s Disease insect vectors from Arizona vineyards.</title>
        <authorList>
            <person name="Tassone E.E."/>
        </authorList>
    </citation>
    <scope>NUCLEOTIDE SEQUENCE</scope>
</reference>
<dbReference type="AlphaFoldDB" id="A0A1B6GHW5"/>
<evidence type="ECO:0000256" key="9">
    <source>
        <dbReference type="RuleBase" id="RU000477"/>
    </source>
</evidence>
<dbReference type="EMBL" id="GECZ01007768">
    <property type="protein sequence ID" value="JAS62001.1"/>
    <property type="molecule type" value="Transcribed_RNA"/>
</dbReference>
<evidence type="ECO:0000256" key="4">
    <source>
        <dbReference type="ARBA" id="ARBA00022448"/>
    </source>
</evidence>
<evidence type="ECO:0008006" key="12">
    <source>
        <dbReference type="Google" id="ProtNLM"/>
    </source>
</evidence>
<evidence type="ECO:0000256" key="3">
    <source>
        <dbReference type="ARBA" id="ARBA00011881"/>
    </source>
</evidence>
<evidence type="ECO:0000256" key="10">
    <source>
        <dbReference type="SAM" id="Phobius"/>
    </source>
</evidence>
<proteinExistence type="inferred from homology"/>
<dbReference type="Gene3D" id="1.20.1080.10">
    <property type="entry name" value="Glycerol uptake facilitator protein"/>
    <property type="match status" value="1"/>
</dbReference>
<evidence type="ECO:0000256" key="1">
    <source>
        <dbReference type="ARBA" id="ARBA00004141"/>
    </source>
</evidence>
<feature type="transmembrane region" description="Helical" evidence="10">
    <location>
        <begin position="58"/>
        <end position="77"/>
    </location>
</feature>
<evidence type="ECO:0000256" key="6">
    <source>
        <dbReference type="ARBA" id="ARBA00022737"/>
    </source>
</evidence>
<organism evidence="11">
    <name type="scientific">Cuerna arida</name>
    <dbReference type="NCBI Taxonomy" id="1464854"/>
    <lineage>
        <taxon>Eukaryota</taxon>
        <taxon>Metazoa</taxon>
        <taxon>Ecdysozoa</taxon>
        <taxon>Arthropoda</taxon>
        <taxon>Hexapoda</taxon>
        <taxon>Insecta</taxon>
        <taxon>Pterygota</taxon>
        <taxon>Neoptera</taxon>
        <taxon>Paraneoptera</taxon>
        <taxon>Hemiptera</taxon>
        <taxon>Auchenorrhyncha</taxon>
        <taxon>Membracoidea</taxon>
        <taxon>Cicadellidae</taxon>
        <taxon>Cicadellinae</taxon>
        <taxon>Proconiini</taxon>
        <taxon>Cuerna</taxon>
    </lineage>
</organism>
<feature type="non-terminal residue" evidence="11">
    <location>
        <position position="1"/>
    </location>
</feature>
<keyword evidence="6" id="KW-0677">Repeat</keyword>
<comment type="similarity">
    <text evidence="2 9">Belongs to the MIP/aquaporin (TC 1.A.8) family.</text>
</comment>
<sequence length="111" mass="11760">AVSRSTRSLSRLSPCPRLVPCCALTPSTDMLGKYTKKIIGIDDITDTKTIWRCLAAELIGTLLLVLVGTGSCTGVQISQGDVVVRIALTFGFIIATMVQCIGHVSGCHINP</sequence>
<keyword evidence="8 10" id="KW-0472">Membrane</keyword>
<dbReference type="InterPro" id="IPR034294">
    <property type="entry name" value="Aquaporin_transptr"/>
</dbReference>
<keyword evidence="7 10" id="KW-1133">Transmembrane helix</keyword>
<dbReference type="PRINTS" id="PR00783">
    <property type="entry name" value="MINTRINSICP"/>
</dbReference>
<evidence type="ECO:0000256" key="7">
    <source>
        <dbReference type="ARBA" id="ARBA00022989"/>
    </source>
</evidence>
<protein>
    <recommendedName>
        <fullName evidence="12">Aquaporin</fullName>
    </recommendedName>
</protein>
<dbReference type="Pfam" id="PF00230">
    <property type="entry name" value="MIP"/>
    <property type="match status" value="1"/>
</dbReference>
<evidence type="ECO:0000256" key="2">
    <source>
        <dbReference type="ARBA" id="ARBA00006175"/>
    </source>
</evidence>
<dbReference type="GO" id="GO:0005886">
    <property type="term" value="C:plasma membrane"/>
    <property type="evidence" value="ECO:0007669"/>
    <property type="project" value="TreeGrafter"/>
</dbReference>
<gene>
    <name evidence="11" type="ORF">g.41664</name>
</gene>
<evidence type="ECO:0000256" key="8">
    <source>
        <dbReference type="ARBA" id="ARBA00023136"/>
    </source>
</evidence>
<keyword evidence="5 9" id="KW-0812">Transmembrane</keyword>
<comment type="subcellular location">
    <subcellularLocation>
        <location evidence="1">Membrane</location>
        <topology evidence="1">Multi-pass membrane protein</topology>
    </subcellularLocation>
</comment>
<dbReference type="PANTHER" id="PTHR19139">
    <property type="entry name" value="AQUAPORIN TRANSPORTER"/>
    <property type="match status" value="1"/>
</dbReference>
<feature type="non-terminal residue" evidence="11">
    <location>
        <position position="111"/>
    </location>
</feature>
<comment type="subunit">
    <text evidence="3">Homotetramer.</text>
</comment>
<evidence type="ECO:0000256" key="5">
    <source>
        <dbReference type="ARBA" id="ARBA00022692"/>
    </source>
</evidence>
<dbReference type="InterPro" id="IPR023271">
    <property type="entry name" value="Aquaporin-like"/>
</dbReference>
<dbReference type="InterPro" id="IPR000425">
    <property type="entry name" value="MIP"/>
</dbReference>
<dbReference type="GO" id="GO:0015267">
    <property type="term" value="F:channel activity"/>
    <property type="evidence" value="ECO:0007669"/>
    <property type="project" value="InterPro"/>
</dbReference>
<name>A0A1B6GHW5_9HEMI</name>
<dbReference type="PANTHER" id="PTHR19139:SF291">
    <property type="entry name" value="AQUAPORIN"/>
    <property type="match status" value="1"/>
</dbReference>